<dbReference type="OrthoDB" id="10630632at2759"/>
<organism evidence="3 4">
    <name type="scientific">Daphnia galeata</name>
    <dbReference type="NCBI Taxonomy" id="27404"/>
    <lineage>
        <taxon>Eukaryota</taxon>
        <taxon>Metazoa</taxon>
        <taxon>Ecdysozoa</taxon>
        <taxon>Arthropoda</taxon>
        <taxon>Crustacea</taxon>
        <taxon>Branchiopoda</taxon>
        <taxon>Diplostraca</taxon>
        <taxon>Cladocera</taxon>
        <taxon>Anomopoda</taxon>
        <taxon>Daphniidae</taxon>
        <taxon>Daphnia</taxon>
    </lineage>
</organism>
<feature type="signal peptide" evidence="2">
    <location>
        <begin position="1"/>
        <end position="18"/>
    </location>
</feature>
<evidence type="ECO:0000256" key="1">
    <source>
        <dbReference type="SAM" id="Phobius"/>
    </source>
</evidence>
<protein>
    <submittedName>
        <fullName evidence="3">Uncharacterized protein</fullName>
    </submittedName>
</protein>
<dbReference type="Proteomes" id="UP000789390">
    <property type="component" value="Unassembled WGS sequence"/>
</dbReference>
<keyword evidence="1" id="KW-1133">Transmembrane helix</keyword>
<proteinExistence type="predicted"/>
<keyword evidence="4" id="KW-1185">Reference proteome</keyword>
<accession>A0A8J2WBY0</accession>
<evidence type="ECO:0000256" key="2">
    <source>
        <dbReference type="SAM" id="SignalP"/>
    </source>
</evidence>
<keyword evidence="1" id="KW-0812">Transmembrane</keyword>
<dbReference type="AlphaFoldDB" id="A0A8J2WBY0"/>
<gene>
    <name evidence="3" type="ORF">DGAL_LOCUS236</name>
</gene>
<reference evidence="3" key="1">
    <citation type="submission" date="2021-11" db="EMBL/GenBank/DDBJ databases">
        <authorList>
            <person name="Schell T."/>
        </authorList>
    </citation>
    <scope>NUCLEOTIDE SEQUENCE</scope>
    <source>
        <strain evidence="3">M5</strain>
    </source>
</reference>
<name>A0A8J2WBY0_9CRUS</name>
<feature type="chain" id="PRO_5035198729" evidence="2">
    <location>
        <begin position="19"/>
        <end position="134"/>
    </location>
</feature>
<sequence length="134" mass="15124">MDKVSLVLVTVLLVIVLAAQNVELVSEMLSYDDDVNDSEVASSWLDKTYYHQDYQDYEYYDDEKVSSLSLPLKLLPLIVINIVLFLVLFLAAFTTTAASGKRKRSVMPDNDCETDICNDGSLFVIFPLPKNLSY</sequence>
<evidence type="ECO:0000313" key="3">
    <source>
        <dbReference type="EMBL" id="CAH0098189.1"/>
    </source>
</evidence>
<feature type="transmembrane region" description="Helical" evidence="1">
    <location>
        <begin position="74"/>
        <end position="98"/>
    </location>
</feature>
<keyword evidence="2" id="KW-0732">Signal</keyword>
<keyword evidence="1" id="KW-0472">Membrane</keyword>
<evidence type="ECO:0000313" key="4">
    <source>
        <dbReference type="Proteomes" id="UP000789390"/>
    </source>
</evidence>
<comment type="caution">
    <text evidence="3">The sequence shown here is derived from an EMBL/GenBank/DDBJ whole genome shotgun (WGS) entry which is preliminary data.</text>
</comment>
<dbReference type="EMBL" id="CAKKLH010000001">
    <property type="protein sequence ID" value="CAH0098189.1"/>
    <property type="molecule type" value="Genomic_DNA"/>
</dbReference>